<evidence type="ECO:0000256" key="4">
    <source>
        <dbReference type="ARBA" id="ARBA00049981"/>
    </source>
</evidence>
<comment type="catalytic activity">
    <reaction evidence="3">
        <text>ATP + (deoxyribonucleotide)n-3'-hydroxyl + 5'-phospho-(deoxyribonucleotide)m = (deoxyribonucleotide)n+m + AMP + diphosphate.</text>
        <dbReference type="EC" id="6.5.1.1"/>
    </reaction>
</comment>
<evidence type="ECO:0000256" key="6">
    <source>
        <dbReference type="SAM" id="MobiDB-lite"/>
    </source>
</evidence>
<dbReference type="Gene3D" id="3.30.1490.70">
    <property type="match status" value="1"/>
</dbReference>
<dbReference type="SUPFAM" id="SSF50249">
    <property type="entry name" value="Nucleic acid-binding proteins"/>
    <property type="match status" value="1"/>
</dbReference>
<dbReference type="PANTHER" id="PTHR42705:SF2">
    <property type="entry name" value="BIFUNCTIONAL NON-HOMOLOGOUS END JOINING PROTEIN LIGD"/>
    <property type="match status" value="1"/>
</dbReference>
<feature type="compositionally biased region" description="Pro residues" evidence="6">
    <location>
        <begin position="351"/>
        <end position="364"/>
    </location>
</feature>
<proteinExistence type="inferred from homology"/>
<protein>
    <recommendedName>
        <fullName evidence="1">DNA ligase (ATP)</fullName>
        <ecNumber evidence="1">6.5.1.1</ecNumber>
    </recommendedName>
</protein>
<dbReference type="PROSITE" id="PS50160">
    <property type="entry name" value="DNA_LIGASE_A3"/>
    <property type="match status" value="1"/>
</dbReference>
<dbReference type="Proteomes" id="UP000275356">
    <property type="component" value="Unassembled WGS sequence"/>
</dbReference>
<dbReference type="InterPro" id="IPR012310">
    <property type="entry name" value="DNA_ligase_ATP-dep_cent"/>
</dbReference>
<dbReference type="GO" id="GO:0003910">
    <property type="term" value="F:DNA ligase (ATP) activity"/>
    <property type="evidence" value="ECO:0007669"/>
    <property type="project" value="UniProtKB-EC"/>
</dbReference>
<dbReference type="PROSITE" id="PS00333">
    <property type="entry name" value="DNA_LIGASE_A2"/>
    <property type="match status" value="1"/>
</dbReference>
<evidence type="ECO:0000256" key="1">
    <source>
        <dbReference type="ARBA" id="ARBA00012727"/>
    </source>
</evidence>
<name>A0A3N2DAY2_9MICO</name>
<evidence type="ECO:0000313" key="8">
    <source>
        <dbReference type="EMBL" id="ROR96971.1"/>
    </source>
</evidence>
<dbReference type="InterPro" id="IPR014145">
    <property type="entry name" value="LigD_pol_dom"/>
</dbReference>
<dbReference type="InterPro" id="IPR012340">
    <property type="entry name" value="NA-bd_OB-fold"/>
</dbReference>
<dbReference type="InterPro" id="IPR016059">
    <property type="entry name" value="DNA_ligase_ATP-dep_CS"/>
</dbReference>
<reference evidence="8 9" key="1">
    <citation type="submission" date="2018-11" db="EMBL/GenBank/DDBJ databases">
        <title>Sequencing the genomes of 1000 actinobacteria strains.</title>
        <authorList>
            <person name="Klenk H.-P."/>
        </authorList>
    </citation>
    <scope>NUCLEOTIDE SEQUENCE [LARGE SCALE GENOMIC DNA]</scope>
    <source>
        <strain evidence="8 9">DSM 13521</strain>
    </source>
</reference>
<evidence type="ECO:0000259" key="7">
    <source>
        <dbReference type="PROSITE" id="PS50160"/>
    </source>
</evidence>
<dbReference type="Gene3D" id="3.90.920.10">
    <property type="entry name" value="DNA primase, PRIM domain"/>
    <property type="match status" value="1"/>
</dbReference>
<organism evidence="8 9">
    <name type="scientific">Salana multivorans</name>
    <dbReference type="NCBI Taxonomy" id="120377"/>
    <lineage>
        <taxon>Bacteria</taxon>
        <taxon>Bacillati</taxon>
        <taxon>Actinomycetota</taxon>
        <taxon>Actinomycetes</taxon>
        <taxon>Micrococcales</taxon>
        <taxon>Beutenbergiaceae</taxon>
        <taxon>Salana</taxon>
    </lineage>
</organism>
<comment type="caution">
    <text evidence="8">The sequence shown here is derived from an EMBL/GenBank/DDBJ whole genome shotgun (WGS) entry which is preliminary data.</text>
</comment>
<dbReference type="Pfam" id="PF04679">
    <property type="entry name" value="DNA_ligase_A_C"/>
    <property type="match status" value="1"/>
</dbReference>
<feature type="compositionally biased region" description="Low complexity" evidence="6">
    <location>
        <begin position="323"/>
        <end position="343"/>
    </location>
</feature>
<accession>A0A3N2DAY2</accession>
<comment type="similarity">
    <text evidence="4">In the C-terminal section; belongs to the ATP-dependent DNA ligase family.</text>
</comment>
<gene>
    <name evidence="8" type="ORF">EDD28_1564</name>
</gene>
<dbReference type="GO" id="GO:0006281">
    <property type="term" value="P:DNA repair"/>
    <property type="evidence" value="ECO:0007669"/>
    <property type="project" value="InterPro"/>
</dbReference>
<feature type="region of interest" description="Disordered" evidence="6">
    <location>
        <begin position="320"/>
        <end position="377"/>
    </location>
</feature>
<dbReference type="Pfam" id="PF21686">
    <property type="entry name" value="LigD_Prim-Pol"/>
    <property type="match status" value="1"/>
</dbReference>
<dbReference type="Pfam" id="PF01068">
    <property type="entry name" value="DNA_ligase_A_M"/>
    <property type="match status" value="1"/>
</dbReference>
<keyword evidence="9" id="KW-1185">Reference proteome</keyword>
<dbReference type="EMBL" id="RKHQ01000001">
    <property type="protein sequence ID" value="ROR96971.1"/>
    <property type="molecule type" value="Genomic_DNA"/>
</dbReference>
<dbReference type="GO" id="GO:0005524">
    <property type="term" value="F:ATP binding"/>
    <property type="evidence" value="ECO:0007669"/>
    <property type="project" value="InterPro"/>
</dbReference>
<dbReference type="PANTHER" id="PTHR42705">
    <property type="entry name" value="BIFUNCTIONAL NON-HOMOLOGOUS END JOINING PROTEIN LIGD"/>
    <property type="match status" value="1"/>
</dbReference>
<dbReference type="SUPFAM" id="SSF56091">
    <property type="entry name" value="DNA ligase/mRNA capping enzyme, catalytic domain"/>
    <property type="match status" value="1"/>
</dbReference>
<dbReference type="GO" id="GO:0006310">
    <property type="term" value="P:DNA recombination"/>
    <property type="evidence" value="ECO:0007669"/>
    <property type="project" value="InterPro"/>
</dbReference>
<dbReference type="EC" id="6.5.1.1" evidence="1"/>
<feature type="region of interest" description="Disordered" evidence="6">
    <location>
        <begin position="1"/>
        <end position="22"/>
    </location>
</feature>
<dbReference type="Gene3D" id="2.40.50.140">
    <property type="entry name" value="Nucleic acid-binding proteins"/>
    <property type="match status" value="1"/>
</dbReference>
<dbReference type="RefSeq" id="WP_123739078.1">
    <property type="nucleotide sequence ID" value="NZ_RKHQ01000001.1"/>
</dbReference>
<sequence length="707" mass="74870">MAASSAAARSGGDAQTLDVGGRRVRLTNPDKVLFPGDDEHGPTTKGELVDYYRRIAPVMLPHLAGRPVTRKRWPNGTEQQSFFTKNLDSGTPDWVPRAAVEHQHRVATYPLVEEEAALAWAAQLAAIELHVPQWRLPEAARDQRPGGSPYVLEEATADPDRLVVDLDPGPGTTMRDVARVALAARDILEGAGLAVFPVTSGSKGLHLYAGLGGAHAISSAQAREVSAELARALAAELPDLVVTSMKRAIRDGKVFVDHSQNNPAKTTVSPYSVRGRARPWVAAPRTWAEIEAAAEGEGLPQLTMAEVLERVARDGDLLAPLLPAGESSGAPSPGAASPGPARPRAARRPRPSQPVVPSTPPPPTLARMPALPDPMLASTLDPAREAELAAPDAGTRWRFEPKWDGYRVLVVVGPAAGAADVGPSGGADEEATAVALVTRSGRDVTAEFGPVAAVPPALAGHVGILDAEVVALDEAGRPSFQTLQNRTFNGDRLRLMLFDVLELDGVDLVGHPLDARLEVLSALDLPPADPGRLAATGPGAWVQTEPLADTLAAAMRESRELDGEGVLAKRRDSRYQPGRRSGSWVKVKHLLEVRVVIGGFTAGQGRRAGGIGALLVGTRDDGGRLRYAGKVGTGFSTAALERLLARLRRLEVAEPPFAGGLDAVPRADARTATWVRPELGGEVLADQWTDGGRLRLPRWQGDVEPVE</sequence>
<evidence type="ECO:0000256" key="5">
    <source>
        <dbReference type="ARBA" id="ARBA00049990"/>
    </source>
</evidence>
<dbReference type="NCBIfam" id="TIGR02778">
    <property type="entry name" value="ligD_pol"/>
    <property type="match status" value="1"/>
</dbReference>
<evidence type="ECO:0000256" key="3">
    <source>
        <dbReference type="ARBA" id="ARBA00034003"/>
    </source>
</evidence>
<dbReference type="CDD" id="cd07971">
    <property type="entry name" value="OBF_DNA_ligase_LigD"/>
    <property type="match status" value="1"/>
</dbReference>
<keyword evidence="2" id="KW-0436">Ligase</keyword>
<evidence type="ECO:0000313" key="9">
    <source>
        <dbReference type="Proteomes" id="UP000275356"/>
    </source>
</evidence>
<dbReference type="InterPro" id="IPR012309">
    <property type="entry name" value="DNA_ligase_ATP-dep_C"/>
</dbReference>
<evidence type="ECO:0000256" key="2">
    <source>
        <dbReference type="ARBA" id="ARBA00022598"/>
    </source>
</evidence>
<feature type="domain" description="ATP-dependent DNA ligase family profile" evidence="7">
    <location>
        <begin position="495"/>
        <end position="620"/>
    </location>
</feature>
<dbReference type="OrthoDB" id="9802472at2"/>
<dbReference type="AlphaFoldDB" id="A0A3N2DAY2"/>
<dbReference type="CDD" id="cd07906">
    <property type="entry name" value="Adenylation_DNA_ligase_LigD_LigC"/>
    <property type="match status" value="1"/>
</dbReference>
<dbReference type="Gene3D" id="3.30.470.30">
    <property type="entry name" value="DNA ligase/mRNA capping enzyme"/>
    <property type="match status" value="1"/>
</dbReference>
<dbReference type="InterPro" id="IPR052171">
    <property type="entry name" value="NHEJ_LigD"/>
</dbReference>
<comment type="similarity">
    <text evidence="5">In the N-terminal section; belongs to the LigD polymerase family.</text>
</comment>